<dbReference type="AlphaFoldDB" id="W1MXB0"/>
<dbReference type="RefSeq" id="WP_155810237.1">
    <property type="nucleotide sequence ID" value="NZ_GG770225.1"/>
</dbReference>
<proteinExistence type="predicted"/>
<comment type="caution">
    <text evidence="1">The sequence shown here is derived from an EMBL/GenBank/DDBJ whole genome shotgun (WGS) entry which is preliminary data.</text>
</comment>
<gene>
    <name evidence="1" type="ORF">HMPREF9020_01534</name>
</gene>
<evidence type="ECO:0000313" key="2">
    <source>
        <dbReference type="Proteomes" id="UP000005777"/>
    </source>
</evidence>
<dbReference type="HOGENOM" id="CLU_3029846_0_0_11"/>
<keyword evidence="2" id="KW-1185">Reference proteome</keyword>
<name>W1MXB0_SCAIO</name>
<dbReference type="EMBL" id="ADCX01000004">
    <property type="protein sequence ID" value="EQW16358.1"/>
    <property type="molecule type" value="Genomic_DNA"/>
</dbReference>
<accession>W1MXB0</accession>
<dbReference type="Proteomes" id="UP000005777">
    <property type="component" value="Unassembled WGS sequence"/>
</dbReference>
<organism evidence="1 2">
    <name type="scientific">Scardovia inopinata F0304</name>
    <dbReference type="NCBI Taxonomy" id="641146"/>
    <lineage>
        <taxon>Bacteria</taxon>
        <taxon>Bacillati</taxon>
        <taxon>Actinomycetota</taxon>
        <taxon>Actinomycetes</taxon>
        <taxon>Bifidobacteriales</taxon>
        <taxon>Bifidobacteriaceae</taxon>
        <taxon>Scardovia</taxon>
    </lineage>
</organism>
<sequence>MSITVRKSNAELNEPNNRLIIVNKSFIVITLIHDIVMLDKSPTLQKKRTFRLATI</sequence>
<protein>
    <submittedName>
        <fullName evidence="1">Uncharacterized protein</fullName>
    </submittedName>
</protein>
<reference evidence="1 2" key="1">
    <citation type="submission" date="2012-01" db="EMBL/GenBank/DDBJ databases">
        <title>The Genome Sequence of Scardovia inopinata F0304.</title>
        <authorList>
            <consortium name="The Broad Institute Genome Sequencing Platform"/>
            <person name="Earl A."/>
            <person name="Ward D."/>
            <person name="Feldgarden M."/>
            <person name="Gevers D."/>
            <person name="Izard J."/>
            <person name="Baranova O.V."/>
            <person name="Blanton J.M."/>
            <person name="Tanner A.C."/>
            <person name="Dewhirst F.E."/>
            <person name="Young S.K."/>
            <person name="Zeng Q."/>
            <person name="Gargeya S."/>
            <person name="Fitzgerald M."/>
            <person name="Haas B."/>
            <person name="Abouelleil A."/>
            <person name="Alvarado L."/>
            <person name="Arachchi H.M."/>
            <person name="Berlin A."/>
            <person name="Chapman S.B."/>
            <person name="Gearin G."/>
            <person name="Goldberg J."/>
            <person name="Griggs A."/>
            <person name="Gujja S."/>
            <person name="Hansen M."/>
            <person name="Heiman D."/>
            <person name="Howarth C."/>
            <person name="Larimer J."/>
            <person name="Lui A."/>
            <person name="MacDonald P.J."/>
            <person name="McCowen C."/>
            <person name="Montmayeur A."/>
            <person name="Murphy C."/>
            <person name="Neiman D."/>
            <person name="Pearson M."/>
            <person name="Priest M."/>
            <person name="Roberts A."/>
            <person name="Saif S."/>
            <person name="Shea T."/>
            <person name="Sisk P."/>
            <person name="Stolte C."/>
            <person name="Sykes S."/>
            <person name="Wortman J."/>
            <person name="Nusbaum C."/>
            <person name="Birren B."/>
        </authorList>
    </citation>
    <scope>NUCLEOTIDE SEQUENCE [LARGE SCALE GENOMIC DNA]</scope>
    <source>
        <strain evidence="1 2">F0304</strain>
    </source>
</reference>
<evidence type="ECO:0000313" key="1">
    <source>
        <dbReference type="EMBL" id="EQW16358.1"/>
    </source>
</evidence>